<dbReference type="InterPro" id="IPR011010">
    <property type="entry name" value="DNA_brk_join_enz"/>
</dbReference>
<evidence type="ECO:0000313" key="8">
    <source>
        <dbReference type="EMBL" id="MUV03158.1"/>
    </source>
</evidence>
<reference evidence="8 9" key="1">
    <citation type="submission" date="2019-12" db="EMBL/GenBank/DDBJ databases">
        <authorList>
            <person name="Sun J.-Q."/>
        </authorList>
    </citation>
    <scope>NUCLEOTIDE SEQUENCE [LARGE SCALE GENOMIC DNA]</scope>
    <source>
        <strain evidence="8 9">JCM 17928</strain>
    </source>
</reference>
<comment type="caution">
    <text evidence="8">The sequence shown here is derived from an EMBL/GenBank/DDBJ whole genome shotgun (WGS) entry which is preliminary data.</text>
</comment>
<dbReference type="OrthoDB" id="9806835at2"/>
<keyword evidence="3 5" id="KW-0238">DNA-binding</keyword>
<dbReference type="RefSeq" id="WP_157482102.1">
    <property type="nucleotide sequence ID" value="NZ_WOWP01000016.1"/>
</dbReference>
<sequence>MPSINRILRNEYDFEYVFEYDLKKQKQYGGPTIYDGGGDLNRRWYVYYSFRNPETGKLERQPPVYADLDNYNTVKERLLRARALCKSVKLILEEGFNPYTPEPDNSILSGHSDREPVNINSAKKVTEAIDFALEYAKKLHSESSYNDFKSRISRFRDWLTNNKPVDTKMNEVKSIDAIGFLNDILQRTSPRNRNNTRAALSSLYKILKNNQIVKENIIEGIDVLKSSPKKNKTYTKQQEEDILKLMAEKDKHLLLFVKFISINMLRPVEVCRLQKKDVHIADKVLKVRAKNQPVKTKIIPDILLQDIPDLTPYKNTDFIFTPNGVGEWDAKEVNRRNYFGKRFKTIKDELGLGEEYGLYSFRHTYVTRIYRELRKQLTPFETKSRLMLITGHTTMDALEKYLRDIDAELPEDYSYLLNRHK</sequence>
<dbReference type="InterPro" id="IPR050090">
    <property type="entry name" value="Tyrosine_recombinase_XerCD"/>
</dbReference>
<accession>A0A6N8HE60</accession>
<keyword evidence="9" id="KW-1185">Reference proteome</keyword>
<dbReference type="PANTHER" id="PTHR30349:SF41">
    <property type="entry name" value="INTEGRASE_RECOMBINASE PROTEIN MJ0367-RELATED"/>
    <property type="match status" value="1"/>
</dbReference>
<dbReference type="InterPro" id="IPR010998">
    <property type="entry name" value="Integrase_recombinase_N"/>
</dbReference>
<dbReference type="GO" id="GO:0003677">
    <property type="term" value="F:DNA binding"/>
    <property type="evidence" value="ECO:0007669"/>
    <property type="project" value="UniProtKB-UniRule"/>
</dbReference>
<feature type="domain" description="Tyr recombinase" evidence="6">
    <location>
        <begin position="229"/>
        <end position="414"/>
    </location>
</feature>
<evidence type="ECO:0000256" key="2">
    <source>
        <dbReference type="ARBA" id="ARBA00022908"/>
    </source>
</evidence>
<dbReference type="InterPro" id="IPR013762">
    <property type="entry name" value="Integrase-like_cat_sf"/>
</dbReference>
<evidence type="ECO:0000256" key="4">
    <source>
        <dbReference type="ARBA" id="ARBA00023172"/>
    </source>
</evidence>
<protein>
    <submittedName>
        <fullName evidence="8">Tyrosine-type recombinase/integrase</fullName>
    </submittedName>
</protein>
<dbReference type="PROSITE" id="PS51898">
    <property type="entry name" value="TYR_RECOMBINASE"/>
    <property type="match status" value="1"/>
</dbReference>
<dbReference type="GO" id="GO:0006310">
    <property type="term" value="P:DNA recombination"/>
    <property type="evidence" value="ECO:0007669"/>
    <property type="project" value="UniProtKB-KW"/>
</dbReference>
<dbReference type="Gene3D" id="1.10.443.10">
    <property type="entry name" value="Intergrase catalytic core"/>
    <property type="match status" value="1"/>
</dbReference>
<dbReference type="SUPFAM" id="SSF56349">
    <property type="entry name" value="DNA breaking-rejoining enzymes"/>
    <property type="match status" value="1"/>
</dbReference>
<feature type="domain" description="Core-binding (CB)" evidence="7">
    <location>
        <begin position="126"/>
        <end position="208"/>
    </location>
</feature>
<keyword evidence="4" id="KW-0233">DNA recombination</keyword>
<dbReference type="GO" id="GO:0015074">
    <property type="term" value="P:DNA integration"/>
    <property type="evidence" value="ECO:0007669"/>
    <property type="project" value="UniProtKB-KW"/>
</dbReference>
<dbReference type="Pfam" id="PF00589">
    <property type="entry name" value="Phage_integrase"/>
    <property type="match status" value="1"/>
</dbReference>
<evidence type="ECO:0000313" key="9">
    <source>
        <dbReference type="Proteomes" id="UP000433945"/>
    </source>
</evidence>
<dbReference type="InterPro" id="IPR044068">
    <property type="entry name" value="CB"/>
</dbReference>
<organism evidence="8 9">
    <name type="scientific">Flavobacterium rakeshii</name>
    <dbReference type="NCBI Taxonomy" id="1038845"/>
    <lineage>
        <taxon>Bacteria</taxon>
        <taxon>Pseudomonadati</taxon>
        <taxon>Bacteroidota</taxon>
        <taxon>Flavobacteriia</taxon>
        <taxon>Flavobacteriales</taxon>
        <taxon>Flavobacteriaceae</taxon>
        <taxon>Flavobacterium</taxon>
    </lineage>
</organism>
<dbReference type="AlphaFoldDB" id="A0A6N8HE60"/>
<evidence type="ECO:0000256" key="3">
    <source>
        <dbReference type="ARBA" id="ARBA00023125"/>
    </source>
</evidence>
<dbReference type="PANTHER" id="PTHR30349">
    <property type="entry name" value="PHAGE INTEGRASE-RELATED"/>
    <property type="match status" value="1"/>
</dbReference>
<comment type="similarity">
    <text evidence="1">Belongs to the 'phage' integrase family.</text>
</comment>
<evidence type="ECO:0000259" key="7">
    <source>
        <dbReference type="PROSITE" id="PS51900"/>
    </source>
</evidence>
<dbReference type="Proteomes" id="UP000433945">
    <property type="component" value="Unassembled WGS sequence"/>
</dbReference>
<dbReference type="InterPro" id="IPR002104">
    <property type="entry name" value="Integrase_catalytic"/>
</dbReference>
<evidence type="ECO:0000256" key="5">
    <source>
        <dbReference type="PROSITE-ProRule" id="PRU01248"/>
    </source>
</evidence>
<name>A0A6N8HE60_9FLAO</name>
<evidence type="ECO:0000256" key="1">
    <source>
        <dbReference type="ARBA" id="ARBA00008857"/>
    </source>
</evidence>
<dbReference type="PROSITE" id="PS51900">
    <property type="entry name" value="CB"/>
    <property type="match status" value="1"/>
</dbReference>
<dbReference type="Gene3D" id="1.10.150.130">
    <property type="match status" value="1"/>
</dbReference>
<keyword evidence="2" id="KW-0229">DNA integration</keyword>
<gene>
    <name evidence="8" type="ORF">GN157_05495</name>
</gene>
<evidence type="ECO:0000259" key="6">
    <source>
        <dbReference type="PROSITE" id="PS51898"/>
    </source>
</evidence>
<dbReference type="EMBL" id="WOWP01000016">
    <property type="protein sequence ID" value="MUV03158.1"/>
    <property type="molecule type" value="Genomic_DNA"/>
</dbReference>
<proteinExistence type="inferred from homology"/>